<keyword evidence="7" id="KW-1133">Transmembrane helix</keyword>
<dbReference type="AlphaFoldDB" id="A0AAN6MWY6"/>
<evidence type="ECO:0000256" key="6">
    <source>
        <dbReference type="ARBA" id="ARBA00022918"/>
    </source>
</evidence>
<protein>
    <recommendedName>
        <fullName evidence="8">Reverse transcriptase RNase H-like domain-containing protein</fullName>
    </recommendedName>
</protein>
<keyword evidence="4" id="KW-0255">Endonuclease</keyword>
<proteinExistence type="predicted"/>
<dbReference type="InterPro" id="IPR041373">
    <property type="entry name" value="RT_RNaseH"/>
</dbReference>
<dbReference type="EMBL" id="MU853993">
    <property type="protein sequence ID" value="KAK3934406.1"/>
    <property type="molecule type" value="Genomic_DNA"/>
</dbReference>
<feature type="domain" description="Reverse transcriptase RNase H-like" evidence="8">
    <location>
        <begin position="5"/>
        <end position="60"/>
    </location>
</feature>
<keyword evidence="7" id="KW-0472">Membrane</keyword>
<dbReference type="Proteomes" id="UP001303473">
    <property type="component" value="Unassembled WGS sequence"/>
</dbReference>
<evidence type="ECO:0000313" key="9">
    <source>
        <dbReference type="EMBL" id="KAK3934406.1"/>
    </source>
</evidence>
<feature type="non-terminal residue" evidence="9">
    <location>
        <position position="1"/>
    </location>
</feature>
<sequence>KHFDTIKIIIFISFSLIEIESRYSILKKEILIVVRALIEMEWIIMVLLYLIYIYTDHLSIV</sequence>
<keyword evidence="6" id="KW-0695">RNA-directed DNA polymerase</keyword>
<evidence type="ECO:0000259" key="8">
    <source>
        <dbReference type="Pfam" id="PF17917"/>
    </source>
</evidence>
<evidence type="ECO:0000313" key="10">
    <source>
        <dbReference type="Proteomes" id="UP001303473"/>
    </source>
</evidence>
<keyword evidence="3" id="KW-0540">Nuclease</keyword>
<evidence type="ECO:0000256" key="1">
    <source>
        <dbReference type="ARBA" id="ARBA00022679"/>
    </source>
</evidence>
<organism evidence="9 10">
    <name type="scientific">Diplogelasinospora grovesii</name>
    <dbReference type="NCBI Taxonomy" id="303347"/>
    <lineage>
        <taxon>Eukaryota</taxon>
        <taxon>Fungi</taxon>
        <taxon>Dikarya</taxon>
        <taxon>Ascomycota</taxon>
        <taxon>Pezizomycotina</taxon>
        <taxon>Sordariomycetes</taxon>
        <taxon>Sordariomycetidae</taxon>
        <taxon>Sordariales</taxon>
        <taxon>Diplogelasinosporaceae</taxon>
        <taxon>Diplogelasinospora</taxon>
    </lineage>
</organism>
<gene>
    <name evidence="9" type="ORF">QBC46DRAFT_273862</name>
</gene>
<feature type="transmembrane region" description="Helical" evidence="7">
    <location>
        <begin position="32"/>
        <end position="54"/>
    </location>
</feature>
<evidence type="ECO:0000256" key="7">
    <source>
        <dbReference type="SAM" id="Phobius"/>
    </source>
</evidence>
<dbReference type="Pfam" id="PF17917">
    <property type="entry name" value="RT_RNaseH"/>
    <property type="match status" value="1"/>
</dbReference>
<keyword evidence="2" id="KW-0548">Nucleotidyltransferase</keyword>
<evidence type="ECO:0000256" key="4">
    <source>
        <dbReference type="ARBA" id="ARBA00022759"/>
    </source>
</evidence>
<comment type="caution">
    <text evidence="9">The sequence shown here is derived from an EMBL/GenBank/DDBJ whole genome shotgun (WGS) entry which is preliminary data.</text>
</comment>
<keyword evidence="1" id="KW-0808">Transferase</keyword>
<reference evidence="10" key="1">
    <citation type="journal article" date="2023" name="Mol. Phylogenet. Evol.">
        <title>Genome-scale phylogeny and comparative genomics of the fungal order Sordariales.</title>
        <authorList>
            <person name="Hensen N."/>
            <person name="Bonometti L."/>
            <person name="Westerberg I."/>
            <person name="Brannstrom I.O."/>
            <person name="Guillou S."/>
            <person name="Cros-Aarteil S."/>
            <person name="Calhoun S."/>
            <person name="Haridas S."/>
            <person name="Kuo A."/>
            <person name="Mondo S."/>
            <person name="Pangilinan J."/>
            <person name="Riley R."/>
            <person name="LaButti K."/>
            <person name="Andreopoulos B."/>
            <person name="Lipzen A."/>
            <person name="Chen C."/>
            <person name="Yan M."/>
            <person name="Daum C."/>
            <person name="Ng V."/>
            <person name="Clum A."/>
            <person name="Steindorff A."/>
            <person name="Ohm R.A."/>
            <person name="Martin F."/>
            <person name="Silar P."/>
            <person name="Natvig D.O."/>
            <person name="Lalanne C."/>
            <person name="Gautier V."/>
            <person name="Ament-Velasquez S.L."/>
            <person name="Kruys A."/>
            <person name="Hutchinson M.I."/>
            <person name="Powell A.J."/>
            <person name="Barry K."/>
            <person name="Miller A.N."/>
            <person name="Grigoriev I.V."/>
            <person name="Debuchy R."/>
            <person name="Gladieux P."/>
            <person name="Hiltunen Thoren M."/>
            <person name="Johannesson H."/>
        </authorList>
    </citation>
    <scope>NUCLEOTIDE SEQUENCE [LARGE SCALE GENOMIC DNA]</scope>
    <source>
        <strain evidence="10">CBS 340.73</strain>
    </source>
</reference>
<evidence type="ECO:0000256" key="3">
    <source>
        <dbReference type="ARBA" id="ARBA00022722"/>
    </source>
</evidence>
<evidence type="ECO:0000256" key="2">
    <source>
        <dbReference type="ARBA" id="ARBA00022695"/>
    </source>
</evidence>
<accession>A0AAN6MWY6</accession>
<keyword evidence="7" id="KW-0812">Transmembrane</keyword>
<name>A0AAN6MWY6_9PEZI</name>
<keyword evidence="5" id="KW-0378">Hydrolase</keyword>
<keyword evidence="10" id="KW-1185">Reference proteome</keyword>
<evidence type="ECO:0000256" key="5">
    <source>
        <dbReference type="ARBA" id="ARBA00022801"/>
    </source>
</evidence>